<dbReference type="InterPro" id="IPR035093">
    <property type="entry name" value="RelE/ParE_toxin_dom_sf"/>
</dbReference>
<proteinExistence type="predicted"/>
<dbReference type="EMBL" id="QNUG01000013">
    <property type="protein sequence ID" value="REC70852.1"/>
    <property type="molecule type" value="Genomic_DNA"/>
</dbReference>
<keyword evidence="1" id="KW-1277">Toxin-antitoxin system</keyword>
<reference evidence="2 3" key="1">
    <citation type="journal article" date="2006" name="Int. J. Syst. Evol. Microbiol.">
        <title>Chryseobacterium hispanicum sp. nov., isolated from the drinking water distribution system of Sevilla, Spain.</title>
        <authorList>
            <person name="Gallego V."/>
            <person name="Garcia M.T."/>
            <person name="Ventosa A."/>
        </authorList>
    </citation>
    <scope>NUCLEOTIDE SEQUENCE [LARGE SCALE GENOMIC DNA]</scope>
    <source>
        <strain evidence="2 3">KCTC 22104</strain>
    </source>
</reference>
<comment type="caution">
    <text evidence="2">The sequence shown here is derived from an EMBL/GenBank/DDBJ whole genome shotgun (WGS) entry which is preliminary data.</text>
</comment>
<dbReference type="InterPro" id="IPR007712">
    <property type="entry name" value="RelE/ParE_toxin"/>
</dbReference>
<dbReference type="Gene3D" id="3.30.2310.20">
    <property type="entry name" value="RelE-like"/>
    <property type="match status" value="1"/>
</dbReference>
<accession>A0A3D9CYM6</accession>
<evidence type="ECO:0000313" key="2">
    <source>
        <dbReference type="EMBL" id="REC70852.1"/>
    </source>
</evidence>
<dbReference type="AlphaFoldDB" id="A0A3D9CYM6"/>
<organism evidence="2 3">
    <name type="scientific">Epilithonimonas hispanica</name>
    <dbReference type="NCBI Taxonomy" id="358687"/>
    <lineage>
        <taxon>Bacteria</taxon>
        <taxon>Pseudomonadati</taxon>
        <taxon>Bacteroidota</taxon>
        <taxon>Flavobacteriia</taxon>
        <taxon>Flavobacteriales</taxon>
        <taxon>Weeksellaceae</taxon>
        <taxon>Chryseobacterium group</taxon>
        <taxon>Epilithonimonas</taxon>
    </lineage>
</organism>
<dbReference type="Proteomes" id="UP000256326">
    <property type="component" value="Unassembled WGS sequence"/>
</dbReference>
<dbReference type="Pfam" id="PF05016">
    <property type="entry name" value="ParE_toxin"/>
    <property type="match status" value="1"/>
</dbReference>
<protein>
    <submittedName>
        <fullName evidence="2">Type II toxin-antitoxin system RelE/ParE family toxin</fullName>
    </submittedName>
</protein>
<dbReference type="SUPFAM" id="SSF143011">
    <property type="entry name" value="RelE-like"/>
    <property type="match status" value="1"/>
</dbReference>
<name>A0A3D9CYM6_9FLAO</name>
<gene>
    <name evidence="2" type="ORF">DRF58_07695</name>
</gene>
<dbReference type="OrthoDB" id="1031021at2"/>
<keyword evidence="3" id="KW-1185">Reference proteome</keyword>
<sequence>MELKIFWSQLAEDQLIDIFQYYKFKAGVKIAKKIVTDIVDKTIDIDKNPKIGQTEELLKDRKQEFRYLVSSNYKIIYYINLETQRIVIANVFDTRQNPEKLSETK</sequence>
<dbReference type="RefSeq" id="WP_116034355.1">
    <property type="nucleotide sequence ID" value="NZ_JBHLVV010000025.1"/>
</dbReference>
<evidence type="ECO:0000313" key="3">
    <source>
        <dbReference type="Proteomes" id="UP000256326"/>
    </source>
</evidence>
<evidence type="ECO:0000256" key="1">
    <source>
        <dbReference type="ARBA" id="ARBA00022649"/>
    </source>
</evidence>